<gene>
    <name evidence="2" type="ORF">BDK61_3886</name>
</gene>
<keyword evidence="1" id="KW-1133">Transmembrane helix</keyword>
<dbReference type="EMBL" id="RBWW01000002">
    <property type="protein sequence ID" value="RKS78229.1"/>
    <property type="molecule type" value="Genomic_DNA"/>
</dbReference>
<keyword evidence="1" id="KW-0812">Transmembrane</keyword>
<keyword evidence="3" id="KW-1185">Reference proteome</keyword>
<protein>
    <submittedName>
        <fullName evidence="2">Uncharacterized protein</fullName>
    </submittedName>
</protein>
<evidence type="ECO:0000313" key="2">
    <source>
        <dbReference type="EMBL" id="RKS78229.1"/>
    </source>
</evidence>
<dbReference type="AlphaFoldDB" id="A0A495QVP7"/>
<proteinExistence type="predicted"/>
<dbReference type="RefSeq" id="WP_121304086.1">
    <property type="nucleotide sequence ID" value="NZ_RBWW01000002.1"/>
</dbReference>
<reference evidence="2 3" key="1">
    <citation type="submission" date="2018-10" db="EMBL/GenBank/DDBJ databases">
        <title>Genomic Encyclopedia of Archaeal and Bacterial Type Strains, Phase II (KMG-II): from individual species to whole genera.</title>
        <authorList>
            <person name="Goeker M."/>
        </authorList>
    </citation>
    <scope>NUCLEOTIDE SEQUENCE [LARGE SCALE GENOMIC DNA]</scope>
    <source>
        <strain evidence="2 3">DSM 11927</strain>
    </source>
</reference>
<evidence type="ECO:0000313" key="3">
    <source>
        <dbReference type="Proteomes" id="UP000268233"/>
    </source>
</evidence>
<dbReference type="Proteomes" id="UP000268233">
    <property type="component" value="Unassembled WGS sequence"/>
</dbReference>
<name>A0A495QVP7_9EURY</name>
<feature type="transmembrane region" description="Helical" evidence="1">
    <location>
        <begin position="46"/>
        <end position="67"/>
    </location>
</feature>
<accession>A0A495QVP7</accession>
<sequence>MQLDTEIVSLAVLAAPLQNSGAGDMVLFLFNLLIAGIHIAEMWMVFGKFVIVVLTGVPVVIALIALWS</sequence>
<organism evidence="2 3">
    <name type="scientific">Haloarcula quadrata</name>
    <dbReference type="NCBI Taxonomy" id="182779"/>
    <lineage>
        <taxon>Archaea</taxon>
        <taxon>Methanobacteriati</taxon>
        <taxon>Methanobacteriota</taxon>
        <taxon>Stenosarchaea group</taxon>
        <taxon>Halobacteria</taxon>
        <taxon>Halobacteriales</taxon>
        <taxon>Haloarculaceae</taxon>
        <taxon>Haloarcula</taxon>
    </lineage>
</organism>
<feature type="transmembrane region" description="Helical" evidence="1">
    <location>
        <begin position="21"/>
        <end position="40"/>
    </location>
</feature>
<evidence type="ECO:0000256" key="1">
    <source>
        <dbReference type="SAM" id="Phobius"/>
    </source>
</evidence>
<comment type="caution">
    <text evidence="2">The sequence shown here is derived from an EMBL/GenBank/DDBJ whole genome shotgun (WGS) entry which is preliminary data.</text>
</comment>
<keyword evidence="1" id="KW-0472">Membrane</keyword>